<evidence type="ECO:0000256" key="3">
    <source>
        <dbReference type="ARBA" id="ARBA00010617"/>
    </source>
</evidence>
<keyword evidence="12" id="KW-1185">Reference proteome</keyword>
<evidence type="ECO:0000256" key="6">
    <source>
        <dbReference type="ARBA" id="ARBA00023002"/>
    </source>
</evidence>
<accession>A0ABR1J2I4</accession>
<reference evidence="11 12" key="1">
    <citation type="submission" date="2024-01" db="EMBL/GenBank/DDBJ databases">
        <title>A draft genome for the cacao thread blight pathogen Marasmiellus scandens.</title>
        <authorList>
            <person name="Baruah I.K."/>
            <person name="Leung J."/>
            <person name="Bukari Y."/>
            <person name="Amoako-Attah I."/>
            <person name="Meinhardt L.W."/>
            <person name="Bailey B.A."/>
            <person name="Cohen S.P."/>
        </authorList>
    </citation>
    <scope>NUCLEOTIDE SEQUENCE [LARGE SCALE GENOMIC DNA]</scope>
    <source>
        <strain evidence="11 12">GH-19</strain>
    </source>
</reference>
<keyword evidence="4 9" id="KW-0349">Heme</keyword>
<evidence type="ECO:0000256" key="7">
    <source>
        <dbReference type="ARBA" id="ARBA00023004"/>
    </source>
</evidence>
<evidence type="ECO:0000256" key="1">
    <source>
        <dbReference type="ARBA" id="ARBA00001971"/>
    </source>
</evidence>
<proteinExistence type="inferred from homology"/>
<dbReference type="SUPFAM" id="SSF48264">
    <property type="entry name" value="Cytochrome P450"/>
    <property type="match status" value="1"/>
</dbReference>
<keyword evidence="5 9" id="KW-0479">Metal-binding</keyword>
<keyword evidence="8 9" id="KW-0503">Monooxygenase</keyword>
<comment type="cofactor">
    <cofactor evidence="1">
        <name>heme</name>
        <dbReference type="ChEBI" id="CHEBI:30413"/>
    </cofactor>
</comment>
<evidence type="ECO:0000256" key="10">
    <source>
        <dbReference type="SAM" id="SignalP"/>
    </source>
</evidence>
<dbReference type="Proteomes" id="UP001498398">
    <property type="component" value="Unassembled WGS sequence"/>
</dbReference>
<keyword evidence="6 9" id="KW-0560">Oxidoreductase</keyword>
<dbReference type="Gene3D" id="1.10.630.10">
    <property type="entry name" value="Cytochrome P450"/>
    <property type="match status" value="1"/>
</dbReference>
<comment type="pathway">
    <text evidence="2">Secondary metabolite biosynthesis.</text>
</comment>
<dbReference type="InterPro" id="IPR036396">
    <property type="entry name" value="Cyt_P450_sf"/>
</dbReference>
<dbReference type="PANTHER" id="PTHR46300">
    <property type="entry name" value="P450, PUTATIVE (EUROFUNG)-RELATED-RELATED"/>
    <property type="match status" value="1"/>
</dbReference>
<name>A0ABR1J2I4_9AGAR</name>
<keyword evidence="10" id="KW-0732">Signal</keyword>
<protein>
    <recommendedName>
        <fullName evidence="13">Cytochrome P450</fullName>
    </recommendedName>
</protein>
<comment type="caution">
    <text evidence="11">The sequence shown here is derived from an EMBL/GenBank/DDBJ whole genome shotgun (WGS) entry which is preliminary data.</text>
</comment>
<dbReference type="PRINTS" id="PR00463">
    <property type="entry name" value="EP450I"/>
</dbReference>
<evidence type="ECO:0000256" key="4">
    <source>
        <dbReference type="ARBA" id="ARBA00022617"/>
    </source>
</evidence>
<evidence type="ECO:0000256" key="2">
    <source>
        <dbReference type="ARBA" id="ARBA00005179"/>
    </source>
</evidence>
<evidence type="ECO:0008006" key="13">
    <source>
        <dbReference type="Google" id="ProtNLM"/>
    </source>
</evidence>
<dbReference type="PANTHER" id="PTHR46300:SF5">
    <property type="entry name" value="CYTOCHROME P450"/>
    <property type="match status" value="1"/>
</dbReference>
<sequence length="508" mass="57787">MALLILVITLLGLSFLYLRRKSHRGETPLPPGPPTEPILGHLRILPHPEKLAETLHEWAKVYGDVMYLKCLGREMIILDSAEAAHDLLNKRGSNYSSRSKLPLYTELMGWTPTLPFLEYGPQFIKHRKLAVQFYARREVETYVPIITKHCHSLVKNLLEDPENFRKSALRFSTSISVRLALGHDVTSKDDKLYDVSLDLAEAFEGTGPPGNSPVDFFPWLRFMPRWFPGTHYATIARSQYNRVRGGHEYAFEDCRKRIHNETIKKPSFISWLYETLPHDDENFHDMKGALATALAGSIHTTAATLTVFMLAMTLYPECAVKAQQEIDKMMGSDRLPTLKDRPYLPYVEGVLQETFRWYPVVPMGLPHRTLEDDVYNGMFIPKDALVFGNVRAMGMNEQVYKNPSAFDPSRFVPKADGNHEPFFNQFAFGFGRRVCPGQYLADSSLWLAMATILAVFNVSKKRDVNGVEITPKCEFDVGLINTPMPFEYSLMVRSDKAKDLILDLGSNT</sequence>
<organism evidence="11 12">
    <name type="scientific">Marasmiellus scandens</name>
    <dbReference type="NCBI Taxonomy" id="2682957"/>
    <lineage>
        <taxon>Eukaryota</taxon>
        <taxon>Fungi</taxon>
        <taxon>Dikarya</taxon>
        <taxon>Basidiomycota</taxon>
        <taxon>Agaricomycotina</taxon>
        <taxon>Agaricomycetes</taxon>
        <taxon>Agaricomycetidae</taxon>
        <taxon>Agaricales</taxon>
        <taxon>Marasmiineae</taxon>
        <taxon>Omphalotaceae</taxon>
        <taxon>Marasmiellus</taxon>
    </lineage>
</organism>
<evidence type="ECO:0000313" key="11">
    <source>
        <dbReference type="EMBL" id="KAK7448131.1"/>
    </source>
</evidence>
<keyword evidence="7 9" id="KW-0408">Iron</keyword>
<feature type="signal peptide" evidence="10">
    <location>
        <begin position="1"/>
        <end position="24"/>
    </location>
</feature>
<dbReference type="InterPro" id="IPR002401">
    <property type="entry name" value="Cyt_P450_E_grp-I"/>
</dbReference>
<gene>
    <name evidence="11" type="ORF">VKT23_013890</name>
</gene>
<dbReference type="PROSITE" id="PS00086">
    <property type="entry name" value="CYTOCHROME_P450"/>
    <property type="match status" value="1"/>
</dbReference>
<dbReference type="PRINTS" id="PR00385">
    <property type="entry name" value="P450"/>
</dbReference>
<dbReference type="Pfam" id="PF00067">
    <property type="entry name" value="p450"/>
    <property type="match status" value="1"/>
</dbReference>
<evidence type="ECO:0000256" key="8">
    <source>
        <dbReference type="ARBA" id="ARBA00023033"/>
    </source>
</evidence>
<dbReference type="CDD" id="cd11065">
    <property type="entry name" value="CYP64-like"/>
    <property type="match status" value="1"/>
</dbReference>
<dbReference type="InterPro" id="IPR050364">
    <property type="entry name" value="Cytochrome_P450_fung"/>
</dbReference>
<dbReference type="EMBL" id="JBANRG010000039">
    <property type="protein sequence ID" value="KAK7448131.1"/>
    <property type="molecule type" value="Genomic_DNA"/>
</dbReference>
<dbReference type="InterPro" id="IPR017972">
    <property type="entry name" value="Cyt_P450_CS"/>
</dbReference>
<feature type="chain" id="PRO_5046932794" description="Cytochrome P450" evidence="10">
    <location>
        <begin position="25"/>
        <end position="508"/>
    </location>
</feature>
<comment type="similarity">
    <text evidence="3 9">Belongs to the cytochrome P450 family.</text>
</comment>
<dbReference type="InterPro" id="IPR001128">
    <property type="entry name" value="Cyt_P450"/>
</dbReference>
<evidence type="ECO:0000313" key="12">
    <source>
        <dbReference type="Proteomes" id="UP001498398"/>
    </source>
</evidence>
<evidence type="ECO:0000256" key="5">
    <source>
        <dbReference type="ARBA" id="ARBA00022723"/>
    </source>
</evidence>
<evidence type="ECO:0000256" key="9">
    <source>
        <dbReference type="RuleBase" id="RU000461"/>
    </source>
</evidence>